<keyword evidence="2" id="KW-1185">Reference proteome</keyword>
<dbReference type="RefSeq" id="WP_144041010.1">
    <property type="nucleotide sequence ID" value="NZ_BMPL01000011.1"/>
</dbReference>
<dbReference type="EMBL" id="VKGK01000018">
    <property type="protein sequence ID" value="TRY13564.1"/>
    <property type="molecule type" value="Genomic_DNA"/>
</dbReference>
<dbReference type="Pfam" id="PF10761">
    <property type="entry name" value="DUF2590"/>
    <property type="match status" value="1"/>
</dbReference>
<dbReference type="OrthoDB" id="6893744at2"/>
<evidence type="ECO:0000313" key="1">
    <source>
        <dbReference type="EMBL" id="TRY13564.1"/>
    </source>
</evidence>
<dbReference type="Proteomes" id="UP000318126">
    <property type="component" value="Unassembled WGS sequence"/>
</dbReference>
<sequence>MIAELSRYSDLLIVDGSLSLDVGAQPELTHTRASIAQDVKHMLMASGLVTKLLAQRSPTMRNDVYTEMELLIETDMRLVPGSIDVDIQSAELIAITATTYEFGNIKTEVNYVSATG</sequence>
<gene>
    <name evidence="1" type="ORF">FN961_15105</name>
</gene>
<proteinExistence type="predicted"/>
<dbReference type="AlphaFoldDB" id="A0A553JM55"/>
<accession>A0A553JM55</accession>
<evidence type="ECO:0000313" key="2">
    <source>
        <dbReference type="Proteomes" id="UP000318126"/>
    </source>
</evidence>
<comment type="caution">
    <text evidence="1">The sequence shown here is derived from an EMBL/GenBank/DDBJ whole genome shotgun (WGS) entry which is preliminary data.</text>
</comment>
<dbReference type="InterPro" id="IPR019697">
    <property type="entry name" value="Phage_HP1_Orf28"/>
</dbReference>
<reference evidence="2" key="1">
    <citation type="submission" date="2019-07" db="EMBL/GenBank/DDBJ databases">
        <title>Shewanella sp. YLB-08 draft genomic sequence.</title>
        <authorList>
            <person name="Yu L."/>
        </authorList>
    </citation>
    <scope>NUCLEOTIDE SEQUENCE [LARGE SCALE GENOMIC DNA]</scope>
    <source>
        <strain evidence="2">JCM 20706</strain>
    </source>
</reference>
<protein>
    <submittedName>
        <fullName evidence="1">DUF2590 family protein</fullName>
    </submittedName>
</protein>
<organism evidence="1 2">
    <name type="scientific">Shewanella hanedai</name>
    <name type="common">Alteromonas hanedai</name>
    <dbReference type="NCBI Taxonomy" id="25"/>
    <lineage>
        <taxon>Bacteria</taxon>
        <taxon>Pseudomonadati</taxon>
        <taxon>Pseudomonadota</taxon>
        <taxon>Gammaproteobacteria</taxon>
        <taxon>Alteromonadales</taxon>
        <taxon>Shewanellaceae</taxon>
        <taxon>Shewanella</taxon>
    </lineage>
</organism>
<name>A0A553JM55_SHEHA</name>